<protein>
    <submittedName>
        <fullName evidence="1">Uncharacterized protein</fullName>
    </submittedName>
</protein>
<sequence>MKHGIDCIDKFEYKEVAGVWEASVRATHHFLKEEDMPISSL</sequence>
<comment type="caution">
    <text evidence="1">The sequence shown here is derived from an EMBL/GenBank/DDBJ whole genome shotgun (WGS) entry which is preliminary data.</text>
</comment>
<dbReference type="RefSeq" id="WP_330072464.1">
    <property type="nucleotide sequence ID" value="NZ_JAZDDF010000002.1"/>
</dbReference>
<proteinExistence type="predicted"/>
<dbReference type="Proteomes" id="UP001343698">
    <property type="component" value="Unassembled WGS sequence"/>
</dbReference>
<dbReference type="EMBL" id="JAZDDF010000002">
    <property type="protein sequence ID" value="MEE1972061.1"/>
    <property type="molecule type" value="Genomic_DNA"/>
</dbReference>
<evidence type="ECO:0000313" key="2">
    <source>
        <dbReference type="Proteomes" id="UP001343698"/>
    </source>
</evidence>
<evidence type="ECO:0000313" key="1">
    <source>
        <dbReference type="EMBL" id="MEE1972061.1"/>
    </source>
</evidence>
<reference evidence="1 2" key="1">
    <citation type="submission" date="2024-01" db="EMBL/GenBank/DDBJ databases">
        <title>Maribacter spp. originated from different algae showed divergent polysaccharides utilization ability.</title>
        <authorList>
            <person name="Wang H."/>
            <person name="Wu Y."/>
        </authorList>
    </citation>
    <scope>NUCLEOTIDE SEQUENCE [LARGE SCALE GENOMIC DNA]</scope>
    <source>
        <strain evidence="1 2">KPT27_14</strain>
    </source>
</reference>
<organism evidence="1 2">
    <name type="scientific">Maribacter flavus</name>
    <dbReference type="NCBI Taxonomy" id="1658664"/>
    <lineage>
        <taxon>Bacteria</taxon>
        <taxon>Pseudomonadati</taxon>
        <taxon>Bacteroidota</taxon>
        <taxon>Flavobacteriia</taxon>
        <taxon>Flavobacteriales</taxon>
        <taxon>Flavobacteriaceae</taxon>
        <taxon>Maribacter</taxon>
    </lineage>
</organism>
<accession>A0ABU7IHE9</accession>
<keyword evidence="2" id="KW-1185">Reference proteome</keyword>
<gene>
    <name evidence="1" type="ORF">V1H85_06365</name>
</gene>
<name>A0ABU7IHE9_9FLAO</name>